<keyword evidence="9" id="KW-1185">Reference proteome</keyword>
<comment type="caution">
    <text evidence="8">The sequence shown here is derived from an EMBL/GenBank/DDBJ whole genome shotgun (WGS) entry which is preliminary data.</text>
</comment>
<keyword evidence="2" id="KW-0479">Metal-binding</keyword>
<evidence type="ECO:0000313" key="9">
    <source>
        <dbReference type="Proteomes" id="UP000654370"/>
    </source>
</evidence>
<comment type="subcellular location">
    <subcellularLocation>
        <location evidence="1">Nucleus</location>
    </subcellularLocation>
</comment>
<dbReference type="GO" id="GO:0003677">
    <property type="term" value="F:DNA binding"/>
    <property type="evidence" value="ECO:0007669"/>
    <property type="project" value="UniProtKB-KW"/>
</dbReference>
<dbReference type="GO" id="GO:0005634">
    <property type="term" value="C:nucleus"/>
    <property type="evidence" value="ECO:0007669"/>
    <property type="project" value="UniProtKB-SubCell"/>
</dbReference>
<name>A0A8H7PW96_MORIS</name>
<evidence type="ECO:0000313" key="8">
    <source>
        <dbReference type="EMBL" id="KAG2180988.1"/>
    </source>
</evidence>
<evidence type="ECO:0000256" key="2">
    <source>
        <dbReference type="ARBA" id="ARBA00022723"/>
    </source>
</evidence>
<reference evidence="8" key="1">
    <citation type="submission" date="2020-12" db="EMBL/GenBank/DDBJ databases">
        <title>Metabolic potential, ecology and presence of endohyphal bacteria is reflected in genomic diversity of Mucoromycotina.</title>
        <authorList>
            <person name="Muszewska A."/>
            <person name="Okrasinska A."/>
            <person name="Steczkiewicz K."/>
            <person name="Drgas O."/>
            <person name="Orlowska M."/>
            <person name="Perlinska-Lenart U."/>
            <person name="Aleksandrzak-Piekarczyk T."/>
            <person name="Szatraj K."/>
            <person name="Zielenkiewicz U."/>
            <person name="Pilsyk S."/>
            <person name="Malc E."/>
            <person name="Mieczkowski P."/>
            <person name="Kruszewska J.S."/>
            <person name="Biernat P."/>
            <person name="Pawlowska J."/>
        </authorList>
    </citation>
    <scope>NUCLEOTIDE SEQUENCE</scope>
    <source>
        <strain evidence="8">WA0000067209</strain>
    </source>
</reference>
<feature type="coiled-coil region" evidence="5">
    <location>
        <begin position="57"/>
        <end position="84"/>
    </location>
</feature>
<evidence type="ECO:0000256" key="4">
    <source>
        <dbReference type="ARBA" id="ARBA00023242"/>
    </source>
</evidence>
<dbReference type="Proteomes" id="UP000654370">
    <property type="component" value="Unassembled WGS sequence"/>
</dbReference>
<sequence>MVKNEQVEDAKMAEDKRRNKPYGDRCERCIRTSAPCVFIVTSKPKIATKKTITYSKKRRLLNQVRNMEEICENLETQLQSMDIHVEANSHNSTSSYSGFASEMSAHVDNSWQPETSSHTSSTALIPLIAANTCNCSYPTPCSHVATTSGGGDNSEWNLVISREQQGLRFQTSIKSIEDVIIFTAESLKYFSIASDVPRHPLYYSEKRDGHLEVTLKKLDSEELVAQLIKRTNQKPAPQNLAVIKPLLQKAYYSAITQKLLKSYFECFNLTYALVHEQHFYRHIENHSDCMLIPAMCSLMMVNQCQHAKLDMVPIAARKDLQMHFATAARTALEDVLFEQQPTLESVAAMMYLGQYNLLTGNGNEAWLQMGTAWQMATELKAEYLPILKNANMHQMDRQLDAETWKRLYYYIRFVVVNLYTVFQPSSNFLNIMDDCDLGTPIMNDHDLQDEDHKNAFIVLDTLIKISIVHLEYSSDNVLYSLFKGSVETVPQASVEKMEHFLYSWWKALPDNFKLGTSPIEYLPQEKFDECSSSQVIMLSNTYHLFWMAFQCRLMRDPRKANLAGTSLHYSNSDRALAIVSISCDAIAKGTEALYRLASCKIDLHYLIIALDVMSRLQESADKKISSMAKMNLELTMRILNCVIREMGDKGVQVLMMPSNCDISAANTDAGLGRFLGLMANVTGNFTPCT</sequence>
<dbReference type="InterPro" id="IPR050987">
    <property type="entry name" value="AtrR-like"/>
</dbReference>
<dbReference type="GO" id="GO:0008270">
    <property type="term" value="F:zinc ion binding"/>
    <property type="evidence" value="ECO:0007669"/>
    <property type="project" value="InterPro"/>
</dbReference>
<dbReference type="InterPro" id="IPR007219">
    <property type="entry name" value="XnlR_reg_dom"/>
</dbReference>
<keyword evidence="4" id="KW-0539">Nucleus</keyword>
<dbReference type="OrthoDB" id="2278435at2759"/>
<dbReference type="GO" id="GO:0006351">
    <property type="term" value="P:DNA-templated transcription"/>
    <property type="evidence" value="ECO:0007669"/>
    <property type="project" value="InterPro"/>
</dbReference>
<keyword evidence="3" id="KW-0238">DNA-binding</keyword>
<feature type="domain" description="Xylanolytic transcriptional activator regulatory" evidence="7">
    <location>
        <begin position="260"/>
        <end position="446"/>
    </location>
</feature>
<evidence type="ECO:0000256" key="3">
    <source>
        <dbReference type="ARBA" id="ARBA00023125"/>
    </source>
</evidence>
<dbReference type="PANTHER" id="PTHR46910">
    <property type="entry name" value="TRANSCRIPTION FACTOR PDR1"/>
    <property type="match status" value="1"/>
</dbReference>
<proteinExistence type="predicted"/>
<keyword evidence="5" id="KW-0175">Coiled coil</keyword>
<organism evidence="8 9">
    <name type="scientific">Mortierella isabellina</name>
    <name type="common">Filamentous fungus</name>
    <name type="synonym">Umbelopsis isabellina</name>
    <dbReference type="NCBI Taxonomy" id="91625"/>
    <lineage>
        <taxon>Eukaryota</taxon>
        <taxon>Fungi</taxon>
        <taxon>Fungi incertae sedis</taxon>
        <taxon>Mucoromycota</taxon>
        <taxon>Mucoromycotina</taxon>
        <taxon>Umbelopsidomycetes</taxon>
        <taxon>Umbelopsidales</taxon>
        <taxon>Umbelopsidaceae</taxon>
        <taxon>Umbelopsis</taxon>
    </lineage>
</organism>
<evidence type="ECO:0000256" key="5">
    <source>
        <dbReference type="SAM" id="Coils"/>
    </source>
</evidence>
<evidence type="ECO:0000259" key="7">
    <source>
        <dbReference type="Pfam" id="PF04082"/>
    </source>
</evidence>
<protein>
    <recommendedName>
        <fullName evidence="7">Xylanolytic transcriptional activator regulatory domain-containing protein</fullName>
    </recommendedName>
</protein>
<dbReference type="Pfam" id="PF04082">
    <property type="entry name" value="Fungal_trans"/>
    <property type="match status" value="1"/>
</dbReference>
<dbReference type="GO" id="GO:0003700">
    <property type="term" value="F:DNA-binding transcription factor activity"/>
    <property type="evidence" value="ECO:0007669"/>
    <property type="project" value="InterPro"/>
</dbReference>
<evidence type="ECO:0000256" key="1">
    <source>
        <dbReference type="ARBA" id="ARBA00004123"/>
    </source>
</evidence>
<feature type="region of interest" description="Disordered" evidence="6">
    <location>
        <begin position="1"/>
        <end position="22"/>
    </location>
</feature>
<evidence type="ECO:0000256" key="6">
    <source>
        <dbReference type="SAM" id="MobiDB-lite"/>
    </source>
</evidence>
<dbReference type="PANTHER" id="PTHR46910:SF3">
    <property type="entry name" value="HALOTOLERANCE PROTEIN 9-RELATED"/>
    <property type="match status" value="1"/>
</dbReference>
<dbReference type="EMBL" id="JAEPQZ010000005">
    <property type="protein sequence ID" value="KAG2180988.1"/>
    <property type="molecule type" value="Genomic_DNA"/>
</dbReference>
<dbReference type="CDD" id="cd12148">
    <property type="entry name" value="fungal_TF_MHR"/>
    <property type="match status" value="1"/>
</dbReference>
<dbReference type="AlphaFoldDB" id="A0A8H7PW96"/>
<accession>A0A8H7PW96</accession>
<gene>
    <name evidence="8" type="ORF">INT43_008570</name>
</gene>